<dbReference type="EMBL" id="CM023479">
    <property type="protein sequence ID" value="KAH7974827.1"/>
    <property type="molecule type" value="Genomic_DNA"/>
</dbReference>
<evidence type="ECO:0000313" key="2">
    <source>
        <dbReference type="Proteomes" id="UP000821865"/>
    </source>
</evidence>
<reference evidence="1" key="1">
    <citation type="submission" date="2020-05" db="EMBL/GenBank/DDBJ databases">
        <title>Large-scale comparative analyses of tick genomes elucidate their genetic diversity and vector capacities.</title>
        <authorList>
            <person name="Jia N."/>
            <person name="Wang J."/>
            <person name="Shi W."/>
            <person name="Du L."/>
            <person name="Sun Y."/>
            <person name="Zhan W."/>
            <person name="Jiang J."/>
            <person name="Wang Q."/>
            <person name="Zhang B."/>
            <person name="Ji P."/>
            <person name="Sakyi L.B."/>
            <person name="Cui X."/>
            <person name="Yuan T."/>
            <person name="Jiang B."/>
            <person name="Yang W."/>
            <person name="Lam T.T.-Y."/>
            <person name="Chang Q."/>
            <person name="Ding S."/>
            <person name="Wang X."/>
            <person name="Zhu J."/>
            <person name="Ruan X."/>
            <person name="Zhao L."/>
            <person name="Wei J."/>
            <person name="Que T."/>
            <person name="Du C."/>
            <person name="Cheng J."/>
            <person name="Dai P."/>
            <person name="Han X."/>
            <person name="Huang E."/>
            <person name="Gao Y."/>
            <person name="Liu J."/>
            <person name="Shao H."/>
            <person name="Ye R."/>
            <person name="Li L."/>
            <person name="Wei W."/>
            <person name="Wang X."/>
            <person name="Wang C."/>
            <person name="Yang T."/>
            <person name="Huo Q."/>
            <person name="Li W."/>
            <person name="Guo W."/>
            <person name="Chen H."/>
            <person name="Zhou L."/>
            <person name="Ni X."/>
            <person name="Tian J."/>
            <person name="Zhou Y."/>
            <person name="Sheng Y."/>
            <person name="Liu T."/>
            <person name="Pan Y."/>
            <person name="Xia L."/>
            <person name="Li J."/>
            <person name="Zhao F."/>
            <person name="Cao W."/>
        </authorList>
    </citation>
    <scope>NUCLEOTIDE SEQUENCE</scope>
    <source>
        <strain evidence="1">Dsil-2018</strain>
    </source>
</reference>
<comment type="caution">
    <text evidence="1">The sequence shown here is derived from an EMBL/GenBank/DDBJ whole genome shotgun (WGS) entry which is preliminary data.</text>
</comment>
<protein>
    <submittedName>
        <fullName evidence="1">Uncharacterized protein</fullName>
    </submittedName>
</protein>
<evidence type="ECO:0000313" key="1">
    <source>
        <dbReference type="EMBL" id="KAH7974827.1"/>
    </source>
</evidence>
<dbReference type="Proteomes" id="UP000821865">
    <property type="component" value="Chromosome 10"/>
</dbReference>
<sequence>MPACLGHIAALKARLELSPQEDLSERGDQLQAPECSNSTTSHASKRKRKKSRKYPCKCSYCDKVFDHKGSMDKHLRTHTGERPFPCQLCPMKFTQKQSVVRHMRTHTGEKPFHCCFCPMAFANKWDQKKHEEIHTRRAPHIVSLSAP</sequence>
<gene>
    <name evidence="1" type="ORF">HPB49_020189</name>
</gene>
<name>A0ACB8DQ82_DERSI</name>
<proteinExistence type="predicted"/>
<keyword evidence="2" id="KW-1185">Reference proteome</keyword>
<organism evidence="1 2">
    <name type="scientific">Dermacentor silvarum</name>
    <name type="common">Tick</name>
    <dbReference type="NCBI Taxonomy" id="543639"/>
    <lineage>
        <taxon>Eukaryota</taxon>
        <taxon>Metazoa</taxon>
        <taxon>Ecdysozoa</taxon>
        <taxon>Arthropoda</taxon>
        <taxon>Chelicerata</taxon>
        <taxon>Arachnida</taxon>
        <taxon>Acari</taxon>
        <taxon>Parasitiformes</taxon>
        <taxon>Ixodida</taxon>
        <taxon>Ixodoidea</taxon>
        <taxon>Ixodidae</taxon>
        <taxon>Rhipicephalinae</taxon>
        <taxon>Dermacentor</taxon>
    </lineage>
</organism>
<accession>A0ACB8DQ82</accession>